<comment type="caution">
    <text evidence="15">The sequence shown here is derived from an EMBL/GenBank/DDBJ whole genome shotgun (WGS) entry which is preliminary data.</text>
</comment>
<evidence type="ECO:0000256" key="3">
    <source>
        <dbReference type="ARBA" id="ARBA00006597"/>
    </source>
</evidence>
<evidence type="ECO:0000256" key="5">
    <source>
        <dbReference type="ARBA" id="ARBA00022723"/>
    </source>
</evidence>
<dbReference type="InterPro" id="IPR034768">
    <property type="entry name" value="4FE4S_WBL"/>
</dbReference>
<dbReference type="GO" id="GO:0047134">
    <property type="term" value="F:protein-disulfide reductase [NAD(P)H] activity"/>
    <property type="evidence" value="ECO:0007669"/>
    <property type="project" value="TreeGrafter"/>
</dbReference>
<keyword evidence="8" id="KW-0805">Transcription regulation</keyword>
<evidence type="ECO:0000256" key="10">
    <source>
        <dbReference type="ARBA" id="ARBA00023157"/>
    </source>
</evidence>
<dbReference type="PROSITE" id="PS51674">
    <property type="entry name" value="4FE4S_WBL"/>
    <property type="match status" value="1"/>
</dbReference>
<evidence type="ECO:0000256" key="4">
    <source>
        <dbReference type="ARBA" id="ARBA00022485"/>
    </source>
</evidence>
<comment type="subcellular location">
    <subcellularLocation>
        <location evidence="2">Cytoplasm</location>
    </subcellularLocation>
</comment>
<feature type="region of interest" description="Disordered" evidence="13">
    <location>
        <begin position="233"/>
        <end position="255"/>
    </location>
</feature>
<dbReference type="GO" id="GO:0045454">
    <property type="term" value="P:cell redox homeostasis"/>
    <property type="evidence" value="ECO:0007669"/>
    <property type="project" value="TreeGrafter"/>
</dbReference>
<dbReference type="GO" id="GO:0046872">
    <property type="term" value="F:metal ion binding"/>
    <property type="evidence" value="ECO:0007669"/>
    <property type="project" value="UniProtKB-KW"/>
</dbReference>
<dbReference type="InterPro" id="IPR036625">
    <property type="entry name" value="E3-bd_dom_sf"/>
</dbReference>
<evidence type="ECO:0000256" key="1">
    <source>
        <dbReference type="ARBA" id="ARBA00001966"/>
    </source>
</evidence>
<protein>
    <recommendedName>
        <fullName evidence="14">4Fe-4S Wbl-type domain-containing protein</fullName>
    </recommendedName>
</protein>
<keyword evidence="10" id="KW-1015">Disulfide bond</keyword>
<feature type="domain" description="4Fe-4S Wbl-type" evidence="14">
    <location>
        <begin position="9"/>
        <end position="65"/>
    </location>
</feature>
<dbReference type="EMBL" id="BSTJ01000023">
    <property type="protein sequence ID" value="GLY81874.1"/>
    <property type="molecule type" value="Genomic_DNA"/>
</dbReference>
<dbReference type="GO" id="GO:0016746">
    <property type="term" value="F:acyltransferase activity"/>
    <property type="evidence" value="ECO:0007669"/>
    <property type="project" value="InterPro"/>
</dbReference>
<name>A0A9W6RU46_9ACTN</name>
<evidence type="ECO:0000256" key="7">
    <source>
        <dbReference type="ARBA" id="ARBA00023014"/>
    </source>
</evidence>
<accession>A0A9W6RU46</accession>
<dbReference type="Gene3D" id="4.10.320.10">
    <property type="entry name" value="E3-binding domain"/>
    <property type="match status" value="1"/>
</dbReference>
<dbReference type="InterPro" id="IPR003482">
    <property type="entry name" value="Whib"/>
</dbReference>
<keyword evidence="12" id="KW-0175">Coiled coil</keyword>
<comment type="similarity">
    <text evidence="3">Belongs to the WhiB family.</text>
</comment>
<gene>
    <name evidence="15" type="ORF">Airi01_101410</name>
</gene>
<evidence type="ECO:0000313" key="15">
    <source>
        <dbReference type="EMBL" id="GLY81874.1"/>
    </source>
</evidence>
<keyword evidence="5" id="KW-0479">Metal-binding</keyword>
<dbReference type="GO" id="GO:0045892">
    <property type="term" value="P:negative regulation of DNA-templated transcription"/>
    <property type="evidence" value="ECO:0007669"/>
    <property type="project" value="TreeGrafter"/>
</dbReference>
<feature type="region of interest" description="Disordered" evidence="13">
    <location>
        <begin position="144"/>
        <end position="166"/>
    </location>
</feature>
<reference evidence="15" key="1">
    <citation type="submission" date="2023-03" db="EMBL/GenBank/DDBJ databases">
        <title>Actinoallomurus iriomotensis NBRC 103681.</title>
        <authorList>
            <person name="Ichikawa N."/>
            <person name="Sato H."/>
            <person name="Tonouchi N."/>
        </authorList>
    </citation>
    <scope>NUCLEOTIDE SEQUENCE</scope>
    <source>
        <strain evidence="15">NBRC 103681</strain>
    </source>
</reference>
<dbReference type="GO" id="GO:0051539">
    <property type="term" value="F:4 iron, 4 sulfur cluster binding"/>
    <property type="evidence" value="ECO:0007669"/>
    <property type="project" value="UniProtKB-KW"/>
</dbReference>
<feature type="coiled-coil region" evidence="12">
    <location>
        <begin position="192"/>
        <end position="232"/>
    </location>
</feature>
<evidence type="ECO:0000256" key="11">
    <source>
        <dbReference type="ARBA" id="ARBA00023163"/>
    </source>
</evidence>
<evidence type="ECO:0000259" key="14">
    <source>
        <dbReference type="PROSITE" id="PS51674"/>
    </source>
</evidence>
<evidence type="ECO:0000256" key="12">
    <source>
        <dbReference type="SAM" id="Coils"/>
    </source>
</evidence>
<dbReference type="Pfam" id="PF23359">
    <property type="entry name" value="Lsr2_DNA-bd"/>
    <property type="match status" value="1"/>
</dbReference>
<dbReference type="GO" id="GO:0003677">
    <property type="term" value="F:DNA binding"/>
    <property type="evidence" value="ECO:0007669"/>
    <property type="project" value="UniProtKB-KW"/>
</dbReference>
<dbReference type="Proteomes" id="UP001165135">
    <property type="component" value="Unassembled WGS sequence"/>
</dbReference>
<evidence type="ECO:0000256" key="9">
    <source>
        <dbReference type="ARBA" id="ARBA00023125"/>
    </source>
</evidence>
<evidence type="ECO:0000256" key="2">
    <source>
        <dbReference type="ARBA" id="ARBA00004496"/>
    </source>
</evidence>
<organism evidence="15 16">
    <name type="scientific">Actinoallomurus iriomotensis</name>
    <dbReference type="NCBI Taxonomy" id="478107"/>
    <lineage>
        <taxon>Bacteria</taxon>
        <taxon>Bacillati</taxon>
        <taxon>Actinomycetota</taxon>
        <taxon>Actinomycetes</taxon>
        <taxon>Streptosporangiales</taxon>
        <taxon>Thermomonosporaceae</taxon>
        <taxon>Actinoallomurus</taxon>
    </lineage>
</organism>
<evidence type="ECO:0000256" key="8">
    <source>
        <dbReference type="ARBA" id="ARBA00023015"/>
    </source>
</evidence>
<evidence type="ECO:0000256" key="13">
    <source>
        <dbReference type="SAM" id="MobiDB-lite"/>
    </source>
</evidence>
<sequence>MSGWETEAACRGMDPELFFPLGPPPDSTLAVCRSLCRVREACLDEALARGRHGVWGGTTSGDRRSMRRSALLTLTSRATPEVTPMSEPKSDTPEITEALLDGRTVKDVAFAFDVPRQQITALISRTEGWSLDARTDMVVIGSQHGESPVDLSGHDRPDDDVDEQEPDVDLSGLENLLRRGEESEVPATQAAAKKVRAAVEDLQQRVETEAAEKRVLDEIAELEEQLAARRAKLKEIRPGKSTTRRPAGDGPTPKEVRAWAAERGIECSPIGRVPQAIVDQYLAAKAGA</sequence>
<dbReference type="AlphaFoldDB" id="A0A9W6RU46"/>
<dbReference type="GO" id="GO:0005737">
    <property type="term" value="C:cytoplasm"/>
    <property type="evidence" value="ECO:0007669"/>
    <property type="project" value="UniProtKB-SubCell"/>
</dbReference>
<keyword evidence="9" id="KW-0238">DNA-binding</keyword>
<evidence type="ECO:0000313" key="16">
    <source>
        <dbReference type="Proteomes" id="UP001165135"/>
    </source>
</evidence>
<keyword evidence="6" id="KW-0408">Iron</keyword>
<keyword evidence="7" id="KW-0411">Iron-sulfur</keyword>
<proteinExistence type="inferred from homology"/>
<dbReference type="Pfam" id="PF02467">
    <property type="entry name" value="Whib"/>
    <property type="match status" value="1"/>
</dbReference>
<dbReference type="RefSeq" id="WP_432705688.1">
    <property type="nucleotide sequence ID" value="NZ_BSTJ01000023.1"/>
</dbReference>
<comment type="cofactor">
    <cofactor evidence="1">
        <name>[4Fe-4S] cluster</name>
        <dbReference type="ChEBI" id="CHEBI:49883"/>
    </cofactor>
</comment>
<evidence type="ECO:0000256" key="6">
    <source>
        <dbReference type="ARBA" id="ARBA00023004"/>
    </source>
</evidence>
<keyword evidence="11" id="KW-0804">Transcription</keyword>
<keyword evidence="4" id="KW-0004">4Fe-4S</keyword>
<dbReference type="PANTHER" id="PTHR38839">
    <property type="entry name" value="TRANSCRIPTIONAL REGULATOR WHID-RELATED"/>
    <property type="match status" value="1"/>
</dbReference>
<dbReference type="InterPro" id="IPR055370">
    <property type="entry name" value="Lsr2_DNA-bd"/>
</dbReference>